<accession>A0A1M6WU92</accession>
<dbReference type="PANTHER" id="PTHR30273">
    <property type="entry name" value="PERIPLASMIC SIGNAL SENSOR AND SIGMA FACTOR ACTIVATOR FECR-RELATED"/>
    <property type="match status" value="1"/>
</dbReference>
<sequence>MKPHPKQAATPAVWITLVCILTVIGGIWWWVQQPTIVPVPIVKEEAEKRILLTLANGDVLDLTARQHKIFQSRDATIYASPQGITYSPKGIGVTSWNTLYVPEGKMYSLILADGTYVLLNSKTTVRFKFITAGRNKQLFVDGEAYFRLLPGDSTSLTVHTPMTDINASDAEFAINSYDRGHVRTILAKGTVTVTDQRTTINLKPGTEGIYNADADFSVRNVNLQSALQWATGLPAPQRLNIKD</sequence>
<dbReference type="RefSeq" id="WP_073078139.1">
    <property type="nucleotide sequence ID" value="NZ_FRBL01000001.1"/>
</dbReference>
<dbReference type="GO" id="GO:0016989">
    <property type="term" value="F:sigma factor antagonist activity"/>
    <property type="evidence" value="ECO:0007669"/>
    <property type="project" value="TreeGrafter"/>
</dbReference>
<dbReference type="Proteomes" id="UP000184420">
    <property type="component" value="Unassembled WGS sequence"/>
</dbReference>
<dbReference type="Gene3D" id="2.60.120.1440">
    <property type="match status" value="1"/>
</dbReference>
<feature type="transmembrane region" description="Helical" evidence="1">
    <location>
        <begin position="12"/>
        <end position="31"/>
    </location>
</feature>
<feature type="domain" description="FecR protein" evidence="2">
    <location>
        <begin position="100"/>
        <end position="191"/>
    </location>
</feature>
<dbReference type="OrthoDB" id="657607at2"/>
<gene>
    <name evidence="3" type="ORF">SAMN05444266_101767</name>
</gene>
<evidence type="ECO:0000259" key="2">
    <source>
        <dbReference type="Pfam" id="PF04773"/>
    </source>
</evidence>
<evidence type="ECO:0000313" key="3">
    <source>
        <dbReference type="EMBL" id="SHK97226.1"/>
    </source>
</evidence>
<dbReference type="EMBL" id="FRBL01000001">
    <property type="protein sequence ID" value="SHK97226.1"/>
    <property type="molecule type" value="Genomic_DNA"/>
</dbReference>
<dbReference type="STRING" id="1419482.SAMN05444266_101767"/>
<protein>
    <submittedName>
        <fullName evidence="3">FecR family protein</fullName>
    </submittedName>
</protein>
<keyword evidence="4" id="KW-1185">Reference proteome</keyword>
<keyword evidence="1" id="KW-1133">Transmembrane helix</keyword>
<reference evidence="3 4" key="1">
    <citation type="submission" date="2016-11" db="EMBL/GenBank/DDBJ databases">
        <authorList>
            <person name="Jaros S."/>
            <person name="Januszkiewicz K."/>
            <person name="Wedrychowicz H."/>
        </authorList>
    </citation>
    <scope>NUCLEOTIDE SEQUENCE [LARGE SCALE GENOMIC DNA]</scope>
    <source>
        <strain evidence="3 4">DSM 27406</strain>
    </source>
</reference>
<evidence type="ECO:0000256" key="1">
    <source>
        <dbReference type="SAM" id="Phobius"/>
    </source>
</evidence>
<proteinExistence type="predicted"/>
<evidence type="ECO:0000313" key="4">
    <source>
        <dbReference type="Proteomes" id="UP000184420"/>
    </source>
</evidence>
<keyword evidence="1" id="KW-0812">Transmembrane</keyword>
<organism evidence="3 4">
    <name type="scientific">Chitinophaga jiangningensis</name>
    <dbReference type="NCBI Taxonomy" id="1419482"/>
    <lineage>
        <taxon>Bacteria</taxon>
        <taxon>Pseudomonadati</taxon>
        <taxon>Bacteroidota</taxon>
        <taxon>Chitinophagia</taxon>
        <taxon>Chitinophagales</taxon>
        <taxon>Chitinophagaceae</taxon>
        <taxon>Chitinophaga</taxon>
    </lineage>
</organism>
<dbReference type="InterPro" id="IPR006860">
    <property type="entry name" value="FecR"/>
</dbReference>
<keyword evidence="1" id="KW-0472">Membrane</keyword>
<dbReference type="InterPro" id="IPR012373">
    <property type="entry name" value="Ferrdict_sens_TM"/>
</dbReference>
<dbReference type="Pfam" id="PF04773">
    <property type="entry name" value="FecR"/>
    <property type="match status" value="1"/>
</dbReference>
<dbReference type="AlphaFoldDB" id="A0A1M6WU92"/>
<name>A0A1M6WU92_9BACT</name>
<dbReference type="PANTHER" id="PTHR30273:SF2">
    <property type="entry name" value="PROTEIN FECR"/>
    <property type="match status" value="1"/>
</dbReference>